<feature type="region of interest" description="Disordered" evidence="1">
    <location>
        <begin position="1"/>
        <end position="24"/>
    </location>
</feature>
<sequence>MAESSDSGSVLSLQTDTAAEKKSEEEKRFYALYSFNAKRGHGADDPASPESGGDTEEGSTCLSVAATNLAAHTETDLRKSLSYKLLSKTRPYGEGHVFSVGLSFTDSISTSASCYYCILKSSSDSLGFDHVTQDGVAEAGGDNDCQEFVVCFISFLESSLDLFRTELDEYSQGLTPLLDKELSQLGAGIQSYLEQWPPVVLGFLTRTLQCMGPEIQQLIYAALLNANLQVSGASAQLEQDIKKFFQCCSLSGLLEKPQSDNTSSLTSLDNCDQWQLQPVVVSVTVKDGTASFEKTYSCQFCKNVTDKLMAQDQSNVTNIRDFLESIKLAFAHNLNKLKRFLGQAEVDFYVLYRALSYLRKCGCGELLLRYVKLDASSETLSVVSVLETFIKEMKQTLS</sequence>
<dbReference type="Proteomes" id="UP000694888">
    <property type="component" value="Unplaced"/>
</dbReference>
<evidence type="ECO:0000313" key="2">
    <source>
        <dbReference type="Proteomes" id="UP000694888"/>
    </source>
</evidence>
<dbReference type="InterPro" id="IPR028280">
    <property type="entry name" value="Njmu-R1"/>
</dbReference>
<proteinExistence type="predicted"/>
<protein>
    <submittedName>
        <fullName evidence="3">Protein Njmu-R1 isoform X2</fullName>
    </submittedName>
</protein>
<evidence type="ECO:0000256" key="1">
    <source>
        <dbReference type="SAM" id="MobiDB-lite"/>
    </source>
</evidence>
<accession>A0ABM1VUY7</accession>
<dbReference type="PANTHER" id="PTHR14416:SF2">
    <property type="entry name" value="PROTEIN NJMU-R1"/>
    <property type="match status" value="1"/>
</dbReference>
<dbReference type="RefSeq" id="XP_035826229.1">
    <property type="nucleotide sequence ID" value="XM_035970336.1"/>
</dbReference>
<keyword evidence="2" id="KW-1185">Reference proteome</keyword>
<evidence type="ECO:0000313" key="3">
    <source>
        <dbReference type="RefSeq" id="XP_035826229.1"/>
    </source>
</evidence>
<reference evidence="3" key="1">
    <citation type="submission" date="2025-08" db="UniProtKB">
        <authorList>
            <consortium name="RefSeq"/>
        </authorList>
    </citation>
    <scope>IDENTIFICATION</scope>
</reference>
<feature type="compositionally biased region" description="Polar residues" evidence="1">
    <location>
        <begin position="1"/>
        <end position="17"/>
    </location>
</feature>
<organism evidence="2 3">
    <name type="scientific">Aplysia californica</name>
    <name type="common">California sea hare</name>
    <dbReference type="NCBI Taxonomy" id="6500"/>
    <lineage>
        <taxon>Eukaryota</taxon>
        <taxon>Metazoa</taxon>
        <taxon>Spiralia</taxon>
        <taxon>Lophotrochozoa</taxon>
        <taxon>Mollusca</taxon>
        <taxon>Gastropoda</taxon>
        <taxon>Heterobranchia</taxon>
        <taxon>Euthyneura</taxon>
        <taxon>Tectipleura</taxon>
        <taxon>Aplysiida</taxon>
        <taxon>Aplysioidea</taxon>
        <taxon>Aplysiidae</taxon>
        <taxon>Aplysia</taxon>
    </lineage>
</organism>
<name>A0ABM1VUY7_APLCA</name>
<dbReference type="GeneID" id="101856435"/>
<dbReference type="PANTHER" id="PTHR14416">
    <property type="entry name" value="PROTEIN NJMU-R1"/>
    <property type="match status" value="1"/>
</dbReference>
<gene>
    <name evidence="3" type="primary">LOC101856435</name>
</gene>
<feature type="region of interest" description="Disordered" evidence="1">
    <location>
        <begin position="38"/>
        <end position="58"/>
    </location>
</feature>
<dbReference type="Pfam" id="PF15053">
    <property type="entry name" value="Njmu-R1"/>
    <property type="match status" value="1"/>
</dbReference>